<proteinExistence type="predicted"/>
<comment type="caution">
    <text evidence="2">The sequence shown here is derived from an EMBL/GenBank/DDBJ whole genome shotgun (WGS) entry which is preliminary data.</text>
</comment>
<keyword evidence="3" id="KW-1185">Reference proteome</keyword>
<dbReference type="Pfam" id="PF11751">
    <property type="entry name" value="PorP_SprF"/>
    <property type="match status" value="1"/>
</dbReference>
<dbReference type="Proteomes" id="UP000249248">
    <property type="component" value="Unassembled WGS sequence"/>
</dbReference>
<name>A0A2W1MYR9_9FLAO</name>
<reference evidence="2 3" key="1">
    <citation type="submission" date="2018-06" db="EMBL/GenBank/DDBJ databases">
        <title>The draft genome sequence of Crocinitomix sp. SM1701.</title>
        <authorList>
            <person name="Zhang X."/>
        </authorList>
    </citation>
    <scope>NUCLEOTIDE SEQUENCE [LARGE SCALE GENOMIC DNA]</scope>
    <source>
        <strain evidence="2 3">SM1701</strain>
    </source>
</reference>
<gene>
    <name evidence="2" type="ORF">DNU06_16785</name>
</gene>
<dbReference type="NCBIfam" id="TIGR03519">
    <property type="entry name" value="T9SS_PorP_fam"/>
    <property type="match status" value="1"/>
</dbReference>
<dbReference type="AlphaFoldDB" id="A0A2W1MYR9"/>
<feature type="signal peptide" evidence="1">
    <location>
        <begin position="1"/>
        <end position="31"/>
    </location>
</feature>
<organism evidence="2 3">
    <name type="scientific">Putridiphycobacter roseus</name>
    <dbReference type="NCBI Taxonomy" id="2219161"/>
    <lineage>
        <taxon>Bacteria</taxon>
        <taxon>Pseudomonadati</taxon>
        <taxon>Bacteroidota</taxon>
        <taxon>Flavobacteriia</taxon>
        <taxon>Flavobacteriales</taxon>
        <taxon>Crocinitomicaceae</taxon>
        <taxon>Putridiphycobacter</taxon>
    </lineage>
</organism>
<protein>
    <recommendedName>
        <fullName evidence="4">Type IX secretion system membrane protein PorP/SprF</fullName>
    </recommendedName>
</protein>
<evidence type="ECO:0000256" key="1">
    <source>
        <dbReference type="SAM" id="SignalP"/>
    </source>
</evidence>
<sequence>MHFIACCFKKRAMKNIILSFFALIVGLQVQAQQEAMFTHYSFNTLAVNPAYAGSRDALTITGLGRFQWVNFEGAPKTNTLTAHAPILNENLGVGLSFLNDRIGPTNSNSIFIDLAYKIKVGPGKLAFGLKGGVNMLNNDLNSLTAIDDNDEFLAGVNTPTQILPNVGAGLYYNTEKYYVGLSTPRLLENDFKNSIVTQAKEARHYYLIAGTVFSISKKQNIKLRPTALVKVTQAAPVELDLTALVYFNDVFWVGPMFRTGDAAGILAGLNVTDQFSFGYSFDWSYTNKTITYKNYGSHELMLRYDLFYNNKQKIRSPRYF</sequence>
<evidence type="ECO:0000313" key="2">
    <source>
        <dbReference type="EMBL" id="PZE15701.1"/>
    </source>
</evidence>
<evidence type="ECO:0000313" key="3">
    <source>
        <dbReference type="Proteomes" id="UP000249248"/>
    </source>
</evidence>
<feature type="chain" id="PRO_5016062459" description="Type IX secretion system membrane protein PorP/SprF" evidence="1">
    <location>
        <begin position="32"/>
        <end position="320"/>
    </location>
</feature>
<evidence type="ECO:0008006" key="4">
    <source>
        <dbReference type="Google" id="ProtNLM"/>
    </source>
</evidence>
<dbReference type="EMBL" id="QKSB01000019">
    <property type="protein sequence ID" value="PZE15701.1"/>
    <property type="molecule type" value="Genomic_DNA"/>
</dbReference>
<keyword evidence="1" id="KW-0732">Signal</keyword>
<accession>A0A2W1MYR9</accession>
<dbReference type="InterPro" id="IPR019861">
    <property type="entry name" value="PorP/SprF_Bacteroidetes"/>
</dbReference>